<dbReference type="RefSeq" id="WP_165311228.1">
    <property type="nucleotide sequence ID" value="NZ_CP049331.1"/>
</dbReference>
<evidence type="ECO:0000313" key="8">
    <source>
        <dbReference type="EMBL" id="QIH41638.1"/>
    </source>
</evidence>
<dbReference type="PROSITE" id="PS00098">
    <property type="entry name" value="THIOLASE_1"/>
    <property type="match status" value="1"/>
</dbReference>
<dbReference type="InterPro" id="IPR016039">
    <property type="entry name" value="Thiolase-like"/>
</dbReference>
<keyword evidence="2 5" id="KW-0808">Transferase</keyword>
<evidence type="ECO:0000256" key="3">
    <source>
        <dbReference type="ARBA" id="ARBA00023315"/>
    </source>
</evidence>
<dbReference type="InterPro" id="IPR020615">
    <property type="entry name" value="Thiolase_acyl_enz_int_AS"/>
</dbReference>
<dbReference type="PIRSF" id="PIRSF000429">
    <property type="entry name" value="Ac-CoA_Ac_transf"/>
    <property type="match status" value="1"/>
</dbReference>
<comment type="similarity">
    <text evidence="1 5">Belongs to the thiolase-like superfamily. Thiolase family.</text>
</comment>
<accession>A0A6G7CHX3</accession>
<evidence type="ECO:0000256" key="5">
    <source>
        <dbReference type="RuleBase" id="RU003557"/>
    </source>
</evidence>
<dbReference type="GO" id="GO:0044281">
    <property type="term" value="P:small molecule metabolic process"/>
    <property type="evidence" value="ECO:0007669"/>
    <property type="project" value="UniProtKB-ARBA"/>
</dbReference>
<sequence length="406" mass="42242">MANKVYIVAAKRTAIGTFMGSLSPLSAVELGSATIKAALEQSGIQPKIVDEVIAANVLSAGQGQGVGRQAAMHAGIPAETPAYTLNMICGSGMKSILNAVNAIRSGDAEIVVATGMESMSNAPFVMNSNLRSGNKMGDFSATDTILKDGLTDAFSGIHMGITAEKIAKQFSISREEQDKFALASQHKAEAAIKAGRFSQEIIPLEVKTRKGTVSVETDEHPRFGVTLEALSLLRPAFEKEGSVTAGNASGINDGAFALVIASENAVKQHGLQPLVEVVSTGQGGVDPEVMGLGPVPAIKQALTRAKLNLSDIDKVELNEAFAAQAIGVMKSLSEQHNLEQSWFDEHVNVNGGAIALGHPIGASGGRIVTSLIYEMLRSQSKFGLASLCIGGGMGTALVLANPINVH</sequence>
<dbReference type="InterPro" id="IPR002155">
    <property type="entry name" value="Thiolase"/>
</dbReference>
<reference evidence="8 9" key="1">
    <citation type="submission" date="2020-02" db="EMBL/GenBank/DDBJ databases">
        <title>A complete genome of a marine bacterium Vibrio sp. ZWAL4003 isolated from the mangrove sediment with the ability to degrade polysaccharides.</title>
        <authorList>
            <person name="Wu J."/>
            <person name="Qu W."/>
            <person name="Zeng R."/>
        </authorList>
    </citation>
    <scope>NUCLEOTIDE SEQUENCE [LARGE SCALE GENOMIC DNA]</scope>
    <source>
        <strain evidence="8 9">ZWAL4003</strain>
    </source>
</reference>
<organism evidence="8 9">
    <name type="scientific">Vibrio ziniensis</name>
    <dbReference type="NCBI Taxonomy" id="2711221"/>
    <lineage>
        <taxon>Bacteria</taxon>
        <taxon>Pseudomonadati</taxon>
        <taxon>Pseudomonadota</taxon>
        <taxon>Gammaproteobacteria</taxon>
        <taxon>Vibrionales</taxon>
        <taxon>Vibrionaceae</taxon>
        <taxon>Vibrio</taxon>
    </lineage>
</organism>
<evidence type="ECO:0000313" key="9">
    <source>
        <dbReference type="Proteomes" id="UP000503003"/>
    </source>
</evidence>
<dbReference type="InterPro" id="IPR020616">
    <property type="entry name" value="Thiolase_N"/>
</dbReference>
<dbReference type="CDD" id="cd00751">
    <property type="entry name" value="thiolase"/>
    <property type="match status" value="1"/>
</dbReference>
<feature type="domain" description="Thiolase N-terminal" evidence="6">
    <location>
        <begin position="5"/>
        <end position="263"/>
    </location>
</feature>
<dbReference type="NCBIfam" id="TIGR01930">
    <property type="entry name" value="AcCoA-C-Actrans"/>
    <property type="match status" value="1"/>
</dbReference>
<evidence type="ECO:0000259" key="7">
    <source>
        <dbReference type="Pfam" id="PF02803"/>
    </source>
</evidence>
<dbReference type="FunFam" id="3.40.47.10:FF:000010">
    <property type="entry name" value="Acetyl-CoA acetyltransferase (Thiolase)"/>
    <property type="match status" value="1"/>
</dbReference>
<evidence type="ECO:0000256" key="4">
    <source>
        <dbReference type="PIRSR" id="PIRSR000429-1"/>
    </source>
</evidence>
<keyword evidence="3 5" id="KW-0012">Acyltransferase</keyword>
<dbReference type="SUPFAM" id="SSF53901">
    <property type="entry name" value="Thiolase-like"/>
    <property type="match status" value="2"/>
</dbReference>
<dbReference type="KEGG" id="vzi:G5S32_06410"/>
<feature type="domain" description="Thiolase C-terminal" evidence="7">
    <location>
        <begin position="272"/>
        <end position="400"/>
    </location>
</feature>
<evidence type="ECO:0000259" key="6">
    <source>
        <dbReference type="Pfam" id="PF00108"/>
    </source>
</evidence>
<dbReference type="InterPro" id="IPR020610">
    <property type="entry name" value="Thiolase_AS"/>
</dbReference>
<dbReference type="InterPro" id="IPR020617">
    <property type="entry name" value="Thiolase_C"/>
</dbReference>
<dbReference type="Pfam" id="PF00108">
    <property type="entry name" value="Thiolase_N"/>
    <property type="match status" value="1"/>
</dbReference>
<dbReference type="Gene3D" id="3.40.47.10">
    <property type="match status" value="2"/>
</dbReference>
<dbReference type="Pfam" id="PF02803">
    <property type="entry name" value="Thiolase_C"/>
    <property type="match status" value="1"/>
</dbReference>
<gene>
    <name evidence="8" type="ORF">G5S32_06410</name>
</gene>
<dbReference type="Proteomes" id="UP000503003">
    <property type="component" value="Chromosome 1"/>
</dbReference>
<dbReference type="EMBL" id="CP049331">
    <property type="protein sequence ID" value="QIH41638.1"/>
    <property type="molecule type" value="Genomic_DNA"/>
</dbReference>
<dbReference type="PANTHER" id="PTHR18919:SF107">
    <property type="entry name" value="ACETYL-COA ACETYLTRANSFERASE, CYTOSOLIC"/>
    <property type="match status" value="1"/>
</dbReference>
<proteinExistence type="inferred from homology"/>
<evidence type="ECO:0000256" key="2">
    <source>
        <dbReference type="ARBA" id="ARBA00022679"/>
    </source>
</evidence>
<dbReference type="PROSITE" id="PS00737">
    <property type="entry name" value="THIOLASE_2"/>
    <property type="match status" value="1"/>
</dbReference>
<feature type="active site" description="Proton acceptor" evidence="4">
    <location>
        <position position="358"/>
    </location>
</feature>
<dbReference type="AlphaFoldDB" id="A0A6G7CHX3"/>
<dbReference type="GO" id="GO:0003988">
    <property type="term" value="F:acetyl-CoA C-acyltransferase activity"/>
    <property type="evidence" value="ECO:0007669"/>
    <property type="project" value="UniProtKB-ARBA"/>
</dbReference>
<name>A0A6G7CHX3_9VIBR</name>
<feature type="active site" description="Proton acceptor" evidence="4">
    <location>
        <position position="388"/>
    </location>
</feature>
<protein>
    <submittedName>
        <fullName evidence="8">Acetyl-CoA C-acetyltransferase</fullName>
    </submittedName>
</protein>
<dbReference type="InterPro" id="IPR020613">
    <property type="entry name" value="Thiolase_CS"/>
</dbReference>
<evidence type="ECO:0000256" key="1">
    <source>
        <dbReference type="ARBA" id="ARBA00010982"/>
    </source>
</evidence>
<feature type="active site" description="Acyl-thioester intermediate" evidence="4">
    <location>
        <position position="89"/>
    </location>
</feature>
<dbReference type="PROSITE" id="PS00099">
    <property type="entry name" value="THIOLASE_3"/>
    <property type="match status" value="1"/>
</dbReference>
<dbReference type="PANTHER" id="PTHR18919">
    <property type="entry name" value="ACETYL-COA C-ACYLTRANSFERASE"/>
    <property type="match status" value="1"/>
</dbReference>
<keyword evidence="9" id="KW-1185">Reference proteome</keyword>